<feature type="domain" description="Mur ligase C-terminal" evidence="10">
    <location>
        <begin position="371"/>
        <end position="496"/>
    </location>
</feature>
<dbReference type="Pfam" id="PF08245">
    <property type="entry name" value="Mur_ligase_M"/>
    <property type="match status" value="1"/>
</dbReference>
<accession>A0A317ZMS5</accession>
<evidence type="ECO:0000259" key="9">
    <source>
        <dbReference type="Pfam" id="PF01225"/>
    </source>
</evidence>
<gene>
    <name evidence="7" type="primary">murE</name>
    <name evidence="12" type="ORF">DDZ13_04625</name>
</gene>
<comment type="function">
    <text evidence="7">Catalyzes the addition of meso-diaminopimelic acid to the nucleotide precursor UDP-N-acetylmuramoyl-L-alanyl-D-glutamate (UMAG) in the biosynthesis of bacterial cell-wall peptidoglycan.</text>
</comment>
<dbReference type="Pfam" id="PF01225">
    <property type="entry name" value="Mur_ligase"/>
    <property type="match status" value="1"/>
</dbReference>
<keyword evidence="7 12" id="KW-0436">Ligase</keyword>
<comment type="caution">
    <text evidence="12">The sequence shown here is derived from an EMBL/GenBank/DDBJ whole genome shotgun (WGS) entry which is preliminary data.</text>
</comment>
<dbReference type="InParanoid" id="A0A317ZMS5"/>
<dbReference type="Gene3D" id="3.40.1390.10">
    <property type="entry name" value="MurE/MurF, N-terminal domain"/>
    <property type="match status" value="1"/>
</dbReference>
<comment type="pathway">
    <text evidence="7 8">Cell wall biogenesis; peptidoglycan biosynthesis.</text>
</comment>
<organism evidence="12 13">
    <name type="scientific">Coraliomargarita sinensis</name>
    <dbReference type="NCBI Taxonomy" id="2174842"/>
    <lineage>
        <taxon>Bacteria</taxon>
        <taxon>Pseudomonadati</taxon>
        <taxon>Verrucomicrobiota</taxon>
        <taxon>Opitutia</taxon>
        <taxon>Puniceicoccales</taxon>
        <taxon>Coraliomargaritaceae</taxon>
        <taxon>Coraliomargarita</taxon>
    </lineage>
</organism>
<dbReference type="EMBL" id="QHJQ01000002">
    <property type="protein sequence ID" value="PXA05248.1"/>
    <property type="molecule type" value="Genomic_DNA"/>
</dbReference>
<feature type="modified residue" description="N6-carboxylysine" evidence="7">
    <location>
        <position position="256"/>
    </location>
</feature>
<dbReference type="NCBIfam" id="TIGR01085">
    <property type="entry name" value="murE"/>
    <property type="match status" value="1"/>
</dbReference>
<protein>
    <recommendedName>
        <fullName evidence="7">UDP-N-acetylmuramoyl-L-alanyl-D-glutamate--2,6-diaminopimelate ligase</fullName>
        <ecNumber evidence="7">6.3.2.13</ecNumber>
    </recommendedName>
    <alternativeName>
        <fullName evidence="7">Meso-A2pm-adding enzyme</fullName>
    </alternativeName>
    <alternativeName>
        <fullName evidence="7">Meso-diaminopimelate-adding enzyme</fullName>
    </alternativeName>
    <alternativeName>
        <fullName evidence="7">UDP-MurNAc-L-Ala-D-Glu:meso-diaminopimelate ligase</fullName>
    </alternativeName>
    <alternativeName>
        <fullName evidence="7">UDP-MurNAc-tripeptide synthetase</fullName>
    </alternativeName>
    <alternativeName>
        <fullName evidence="7">UDP-N-acetylmuramyl-tripeptide synthetase</fullName>
    </alternativeName>
</protein>
<dbReference type="InterPro" id="IPR005761">
    <property type="entry name" value="UDP-N-AcMur-Glu-dNH2Pim_ligase"/>
</dbReference>
<feature type="binding site" evidence="7">
    <location>
        <position position="498"/>
    </location>
    <ligand>
        <name>meso-2,6-diaminopimelate</name>
        <dbReference type="ChEBI" id="CHEBI:57791"/>
    </ligand>
</feature>
<name>A0A317ZMS5_9BACT</name>
<dbReference type="InterPro" id="IPR035911">
    <property type="entry name" value="MurE/MurF_N"/>
</dbReference>
<dbReference type="NCBIfam" id="NF001126">
    <property type="entry name" value="PRK00139.1-4"/>
    <property type="match status" value="1"/>
</dbReference>
<keyword evidence="5 7" id="KW-0131">Cell cycle</keyword>
<dbReference type="OrthoDB" id="9800958at2"/>
<dbReference type="AlphaFoldDB" id="A0A317ZMS5"/>
<dbReference type="InterPro" id="IPR036615">
    <property type="entry name" value="Mur_ligase_C_dom_sf"/>
</dbReference>
<dbReference type="GO" id="GO:0008360">
    <property type="term" value="P:regulation of cell shape"/>
    <property type="evidence" value="ECO:0007669"/>
    <property type="project" value="UniProtKB-KW"/>
</dbReference>
<evidence type="ECO:0000256" key="8">
    <source>
        <dbReference type="RuleBase" id="RU004135"/>
    </source>
</evidence>
<feature type="domain" description="Mur ligase central" evidence="11">
    <location>
        <begin position="146"/>
        <end position="348"/>
    </location>
</feature>
<feature type="binding site" evidence="7">
    <location>
        <begin position="444"/>
        <end position="447"/>
    </location>
    <ligand>
        <name>meso-2,6-diaminopimelate</name>
        <dbReference type="ChEBI" id="CHEBI:57791"/>
    </ligand>
</feature>
<dbReference type="GO" id="GO:0009252">
    <property type="term" value="P:peptidoglycan biosynthetic process"/>
    <property type="evidence" value="ECO:0007669"/>
    <property type="project" value="UniProtKB-UniRule"/>
</dbReference>
<sequence>MIGHADLPISLLLTAASSRYSYASQSQGRVSKSHQVMKPNVEDLFEGIECEAGRLNHDTLVTCLITDSRRVVPGALFFAIGGLRTNGNYFVEEAVDRGAVAIVTEEDLGARFPIDFIKVKDVRQTLALISRRFYEAPDEKLKITGVTGTNGKTTVSMLTQHLVGGSDQVGLIGTVRYDLGKRTLPSFRTTPESVDIYSLLDQMVKNGCSETVMEVSSHGISQQRTYGLDVDVAAFLNLTQDHIDYHKSMEAYFDVKKRLFTGEMGRKPKASVVNVDCAYGRQLVAEMGDDAPVTTYGIDHDADVQASEVNLFPDRTEFKLVWPEGELQVVSPLLGRFNVSNLLAAVTIAYVQGKRPENLLEHLSTFPGVPGRMERIEEGQDYNLLVDYAHTDDALRHACGMLREITPGKLIVVFGCGGDRDRTKRAPMLKAVMEGADLVYATADNPRSESLGQIFDDMRAVEGSGSVHFIEDRKDAISRALDAASKDDCVLIAGKGHETYQEFDGTVMPFDDRSVARELIHLKQA</sequence>
<keyword evidence="7" id="KW-0963">Cytoplasm</keyword>
<keyword evidence="7" id="KW-0547">Nucleotide-binding</keyword>
<keyword evidence="4 7" id="KW-0573">Peptidoglycan synthesis</keyword>
<feature type="binding site" evidence="7">
    <location>
        <begin position="189"/>
        <end position="190"/>
    </location>
    <ligand>
        <name>UDP-N-acetyl-alpha-D-muramoyl-L-alanyl-D-glutamate</name>
        <dbReference type="ChEBI" id="CHEBI:83900"/>
    </ligand>
</feature>
<dbReference type="GO" id="GO:0005524">
    <property type="term" value="F:ATP binding"/>
    <property type="evidence" value="ECO:0007669"/>
    <property type="project" value="UniProtKB-UniRule"/>
</dbReference>
<dbReference type="InterPro" id="IPR036565">
    <property type="entry name" value="Mur-like_cat_sf"/>
</dbReference>
<dbReference type="GO" id="GO:0051301">
    <property type="term" value="P:cell division"/>
    <property type="evidence" value="ECO:0007669"/>
    <property type="project" value="UniProtKB-KW"/>
</dbReference>
<evidence type="ECO:0000259" key="10">
    <source>
        <dbReference type="Pfam" id="PF02875"/>
    </source>
</evidence>
<dbReference type="PANTHER" id="PTHR23135">
    <property type="entry name" value="MUR LIGASE FAMILY MEMBER"/>
    <property type="match status" value="1"/>
</dbReference>
<feature type="binding site" evidence="7">
    <location>
        <position position="68"/>
    </location>
    <ligand>
        <name>UDP-N-acetyl-alpha-D-muramoyl-L-alanyl-D-glutamate</name>
        <dbReference type="ChEBI" id="CHEBI:83900"/>
    </ligand>
</feature>
<feature type="binding site" evidence="7">
    <location>
        <position position="420"/>
    </location>
    <ligand>
        <name>meso-2,6-diaminopimelate</name>
        <dbReference type="ChEBI" id="CHEBI:57791"/>
    </ligand>
</feature>
<dbReference type="Pfam" id="PF02875">
    <property type="entry name" value="Mur_ligase_C"/>
    <property type="match status" value="1"/>
</dbReference>
<evidence type="ECO:0000256" key="4">
    <source>
        <dbReference type="ARBA" id="ARBA00022984"/>
    </source>
</evidence>
<dbReference type="GO" id="GO:0005737">
    <property type="term" value="C:cytoplasm"/>
    <property type="evidence" value="ECO:0007669"/>
    <property type="project" value="UniProtKB-SubCell"/>
</dbReference>
<dbReference type="SUPFAM" id="SSF53623">
    <property type="entry name" value="MurD-like peptide ligases, catalytic domain"/>
    <property type="match status" value="1"/>
</dbReference>
<dbReference type="SUPFAM" id="SSF53244">
    <property type="entry name" value="MurD-like peptide ligases, peptide-binding domain"/>
    <property type="match status" value="1"/>
</dbReference>
<reference evidence="12 13" key="1">
    <citation type="submission" date="2018-05" db="EMBL/GenBank/DDBJ databases">
        <title>Coraliomargarita sinensis sp. nov., isolated from a marine solar saltern.</title>
        <authorList>
            <person name="Zhou L.Y."/>
        </authorList>
    </citation>
    <scope>NUCLEOTIDE SEQUENCE [LARGE SCALE GENOMIC DNA]</scope>
    <source>
        <strain evidence="12 13">WN38</strain>
    </source>
</reference>
<comment type="subcellular location">
    <subcellularLocation>
        <location evidence="7 8">Cytoplasm</location>
    </subcellularLocation>
</comment>
<dbReference type="Gene3D" id="3.40.1190.10">
    <property type="entry name" value="Mur-like, catalytic domain"/>
    <property type="match status" value="1"/>
</dbReference>
<feature type="binding site" evidence="7">
    <location>
        <position position="494"/>
    </location>
    <ligand>
        <name>meso-2,6-diaminopimelate</name>
        <dbReference type="ChEBI" id="CHEBI:57791"/>
    </ligand>
</feature>
<dbReference type="GO" id="GO:0000287">
    <property type="term" value="F:magnesium ion binding"/>
    <property type="evidence" value="ECO:0007669"/>
    <property type="project" value="UniProtKB-UniRule"/>
</dbReference>
<dbReference type="GO" id="GO:0071555">
    <property type="term" value="P:cell wall organization"/>
    <property type="evidence" value="ECO:0007669"/>
    <property type="project" value="UniProtKB-KW"/>
</dbReference>
<evidence type="ECO:0000256" key="2">
    <source>
        <dbReference type="ARBA" id="ARBA00022618"/>
    </source>
</evidence>
<proteinExistence type="inferred from homology"/>
<dbReference type="GO" id="GO:0008765">
    <property type="term" value="F:UDP-N-acetylmuramoylalanyl-D-glutamate-2,6-diaminopimelate ligase activity"/>
    <property type="evidence" value="ECO:0007669"/>
    <property type="project" value="UniProtKB-UniRule"/>
</dbReference>
<evidence type="ECO:0000256" key="3">
    <source>
        <dbReference type="ARBA" id="ARBA00022960"/>
    </source>
</evidence>
<evidence type="ECO:0000259" key="11">
    <source>
        <dbReference type="Pfam" id="PF08245"/>
    </source>
</evidence>
<evidence type="ECO:0000313" key="13">
    <source>
        <dbReference type="Proteomes" id="UP000247099"/>
    </source>
</evidence>
<dbReference type="InterPro" id="IPR004101">
    <property type="entry name" value="Mur_ligase_C"/>
</dbReference>
<comment type="caution">
    <text evidence="7">Lacks conserved residue(s) required for the propagation of feature annotation.</text>
</comment>
<feature type="short sequence motif" description="Meso-diaminopimelate recognition motif" evidence="7">
    <location>
        <begin position="444"/>
        <end position="447"/>
    </location>
</feature>
<keyword evidence="7" id="KW-0067">ATP-binding</keyword>
<keyword evidence="6 7" id="KW-0961">Cell wall biogenesis/degradation</keyword>
<dbReference type="InterPro" id="IPR013221">
    <property type="entry name" value="Mur_ligase_cen"/>
</dbReference>
<feature type="binding site" evidence="7">
    <location>
        <position position="216"/>
    </location>
    <ligand>
        <name>UDP-N-acetyl-alpha-D-muramoyl-L-alanyl-D-glutamate</name>
        <dbReference type="ChEBI" id="CHEBI:83900"/>
    </ligand>
</feature>
<dbReference type="InterPro" id="IPR000713">
    <property type="entry name" value="Mur_ligase_N"/>
</dbReference>
<dbReference type="PANTHER" id="PTHR23135:SF4">
    <property type="entry name" value="UDP-N-ACETYLMURAMOYL-L-ALANYL-D-GLUTAMATE--2,6-DIAMINOPIMELATE LIGASE MURE HOMOLOG, CHLOROPLASTIC"/>
    <property type="match status" value="1"/>
</dbReference>
<dbReference type="UniPathway" id="UPA00219"/>
<evidence type="ECO:0000256" key="6">
    <source>
        <dbReference type="ARBA" id="ARBA00023316"/>
    </source>
</evidence>
<evidence type="ECO:0000313" key="12">
    <source>
        <dbReference type="EMBL" id="PXA05248.1"/>
    </source>
</evidence>
<evidence type="ECO:0000256" key="7">
    <source>
        <dbReference type="HAMAP-Rule" id="MF_00208"/>
    </source>
</evidence>
<keyword evidence="3 7" id="KW-0133">Cell shape</keyword>
<keyword evidence="2 7" id="KW-0132">Cell division</keyword>
<comment type="similarity">
    <text evidence="1 7">Belongs to the MurCDEF family. MurE subfamily.</text>
</comment>
<evidence type="ECO:0000256" key="5">
    <source>
        <dbReference type="ARBA" id="ARBA00023306"/>
    </source>
</evidence>
<dbReference type="HAMAP" id="MF_00208">
    <property type="entry name" value="MurE"/>
    <property type="match status" value="1"/>
</dbReference>
<feature type="binding site" evidence="7">
    <location>
        <position position="224"/>
    </location>
    <ligand>
        <name>UDP-N-acetyl-alpha-D-muramoyl-L-alanyl-D-glutamate</name>
        <dbReference type="ChEBI" id="CHEBI:83900"/>
    </ligand>
</feature>
<comment type="PTM">
    <text evidence="7">Carboxylation is probably crucial for Mg(2+) binding and, consequently, for the gamma-phosphate positioning of ATP.</text>
</comment>
<keyword evidence="7" id="KW-0460">Magnesium</keyword>
<dbReference type="SUPFAM" id="SSF63418">
    <property type="entry name" value="MurE/MurF N-terminal domain"/>
    <property type="match status" value="1"/>
</dbReference>
<evidence type="ECO:0000256" key="1">
    <source>
        <dbReference type="ARBA" id="ARBA00005898"/>
    </source>
</evidence>
<comment type="catalytic activity">
    <reaction evidence="7">
        <text>UDP-N-acetyl-alpha-D-muramoyl-L-alanyl-D-glutamate + meso-2,6-diaminopimelate + ATP = UDP-N-acetyl-alpha-D-muramoyl-L-alanyl-gamma-D-glutamyl-meso-2,6-diaminopimelate + ADP + phosphate + H(+)</text>
        <dbReference type="Rhea" id="RHEA:23676"/>
        <dbReference type="ChEBI" id="CHEBI:15378"/>
        <dbReference type="ChEBI" id="CHEBI:30616"/>
        <dbReference type="ChEBI" id="CHEBI:43474"/>
        <dbReference type="ChEBI" id="CHEBI:57791"/>
        <dbReference type="ChEBI" id="CHEBI:83900"/>
        <dbReference type="ChEBI" id="CHEBI:83905"/>
        <dbReference type="ChEBI" id="CHEBI:456216"/>
        <dbReference type="EC" id="6.3.2.13"/>
    </reaction>
</comment>
<dbReference type="Gene3D" id="3.90.190.20">
    <property type="entry name" value="Mur ligase, C-terminal domain"/>
    <property type="match status" value="1"/>
</dbReference>
<dbReference type="EC" id="6.3.2.13" evidence="7"/>
<dbReference type="FunCoup" id="A0A317ZMS5">
    <property type="interactions" value="511"/>
</dbReference>
<feature type="binding site" evidence="7">
    <location>
        <begin position="148"/>
        <end position="154"/>
    </location>
    <ligand>
        <name>ATP</name>
        <dbReference type="ChEBI" id="CHEBI:30616"/>
    </ligand>
</feature>
<comment type="cofactor">
    <cofactor evidence="7">
        <name>Mg(2+)</name>
        <dbReference type="ChEBI" id="CHEBI:18420"/>
    </cofactor>
</comment>
<feature type="domain" description="Mur ligase N-terminal catalytic" evidence="9">
    <location>
        <begin position="62"/>
        <end position="134"/>
    </location>
</feature>
<dbReference type="Proteomes" id="UP000247099">
    <property type="component" value="Unassembled WGS sequence"/>
</dbReference>
<keyword evidence="13" id="KW-1185">Reference proteome</keyword>
<feature type="binding site" evidence="7">
    <location>
        <position position="222"/>
    </location>
    <ligand>
        <name>UDP-N-acetyl-alpha-D-muramoyl-L-alanyl-D-glutamate</name>
        <dbReference type="ChEBI" id="CHEBI:83900"/>
    </ligand>
</feature>